<dbReference type="OrthoDB" id="421226at2759"/>
<comment type="caution">
    <text evidence="11">The sequence shown here is derived from an EMBL/GenBank/DDBJ whole genome shotgun (WGS) entry which is preliminary data.</text>
</comment>
<keyword evidence="12" id="KW-1185">Reference proteome</keyword>
<keyword evidence="6" id="KW-0406">Ion transport</keyword>
<keyword evidence="2" id="KW-0813">Transport</keyword>
<dbReference type="InterPro" id="IPR013621">
    <property type="entry name" value="Ion_trans_N"/>
</dbReference>
<dbReference type="PROSITE" id="PS00888">
    <property type="entry name" value="CNMP_BINDING_1"/>
    <property type="match status" value="1"/>
</dbReference>
<dbReference type="AlphaFoldDB" id="A0A2G8LAS8"/>
<evidence type="ECO:0000256" key="3">
    <source>
        <dbReference type="ARBA" id="ARBA00022475"/>
    </source>
</evidence>
<keyword evidence="3" id="KW-1003">Cell membrane</keyword>
<evidence type="ECO:0000313" key="12">
    <source>
        <dbReference type="Proteomes" id="UP000230750"/>
    </source>
</evidence>
<comment type="subcellular location">
    <subcellularLocation>
        <location evidence="1">Cell membrane</location>
        <topology evidence="1">Multi-pass membrane protein</topology>
    </subcellularLocation>
</comment>
<dbReference type="Gene3D" id="1.10.287.70">
    <property type="match status" value="1"/>
</dbReference>
<dbReference type="InterPro" id="IPR005821">
    <property type="entry name" value="Ion_trans_dom"/>
</dbReference>
<evidence type="ECO:0000313" key="11">
    <source>
        <dbReference type="EMBL" id="PIK57315.1"/>
    </source>
</evidence>
<keyword evidence="4 9" id="KW-0812">Transmembrane</keyword>
<evidence type="ECO:0000256" key="8">
    <source>
        <dbReference type="SAM" id="MobiDB-lite"/>
    </source>
</evidence>
<keyword evidence="5 9" id="KW-1133">Transmembrane helix</keyword>
<dbReference type="InterPro" id="IPR000595">
    <property type="entry name" value="cNMP-bd_dom"/>
</dbReference>
<evidence type="ECO:0000256" key="5">
    <source>
        <dbReference type="ARBA" id="ARBA00022989"/>
    </source>
</evidence>
<dbReference type="Pfam" id="PF00027">
    <property type="entry name" value="cNMP_binding"/>
    <property type="match status" value="1"/>
</dbReference>
<dbReference type="PROSITE" id="PS50042">
    <property type="entry name" value="CNMP_BINDING_3"/>
    <property type="match status" value="1"/>
</dbReference>
<dbReference type="PANTHER" id="PTHR45689">
    <property type="entry name" value="I[[H]] CHANNEL, ISOFORM E"/>
    <property type="match status" value="1"/>
</dbReference>
<dbReference type="InterPro" id="IPR014710">
    <property type="entry name" value="RmlC-like_jellyroll"/>
</dbReference>
<feature type="transmembrane region" description="Helical" evidence="9">
    <location>
        <begin position="146"/>
        <end position="170"/>
    </location>
</feature>
<reference evidence="11 12" key="1">
    <citation type="journal article" date="2017" name="PLoS Biol.">
        <title>The sea cucumber genome provides insights into morphological evolution and visceral regeneration.</title>
        <authorList>
            <person name="Zhang X."/>
            <person name="Sun L."/>
            <person name="Yuan J."/>
            <person name="Sun Y."/>
            <person name="Gao Y."/>
            <person name="Zhang L."/>
            <person name="Li S."/>
            <person name="Dai H."/>
            <person name="Hamel J.F."/>
            <person name="Liu C."/>
            <person name="Yu Y."/>
            <person name="Liu S."/>
            <person name="Lin W."/>
            <person name="Guo K."/>
            <person name="Jin S."/>
            <person name="Xu P."/>
            <person name="Storey K.B."/>
            <person name="Huan P."/>
            <person name="Zhang T."/>
            <person name="Zhou Y."/>
            <person name="Zhang J."/>
            <person name="Lin C."/>
            <person name="Li X."/>
            <person name="Xing L."/>
            <person name="Huo D."/>
            <person name="Sun M."/>
            <person name="Wang L."/>
            <person name="Mercier A."/>
            <person name="Li F."/>
            <person name="Yang H."/>
            <person name="Xiang J."/>
        </authorList>
    </citation>
    <scope>NUCLEOTIDE SEQUENCE [LARGE SCALE GENOMIC DNA]</scope>
    <source>
        <strain evidence="11">Shaxun</strain>
        <tissue evidence="11">Muscle</tissue>
    </source>
</reference>
<feature type="domain" description="Cyclic nucleotide-binding" evidence="10">
    <location>
        <begin position="477"/>
        <end position="593"/>
    </location>
</feature>
<dbReference type="GO" id="GO:0098855">
    <property type="term" value="C:HCN channel complex"/>
    <property type="evidence" value="ECO:0007669"/>
    <property type="project" value="TreeGrafter"/>
</dbReference>
<evidence type="ECO:0000259" key="10">
    <source>
        <dbReference type="PROSITE" id="PS50042"/>
    </source>
</evidence>
<dbReference type="InterPro" id="IPR051413">
    <property type="entry name" value="K/Na_HCN_channel"/>
</dbReference>
<dbReference type="Pfam" id="PF00520">
    <property type="entry name" value="Ion_trans"/>
    <property type="match status" value="1"/>
</dbReference>
<dbReference type="GO" id="GO:0005249">
    <property type="term" value="F:voltage-gated potassium channel activity"/>
    <property type="evidence" value="ECO:0007669"/>
    <property type="project" value="TreeGrafter"/>
</dbReference>
<proteinExistence type="predicted"/>
<evidence type="ECO:0000256" key="1">
    <source>
        <dbReference type="ARBA" id="ARBA00004651"/>
    </source>
</evidence>
<dbReference type="PANTHER" id="PTHR45689:SF5">
    <property type="entry name" value="I[[H]] CHANNEL, ISOFORM E"/>
    <property type="match status" value="1"/>
</dbReference>
<dbReference type="Gene3D" id="1.10.287.630">
    <property type="entry name" value="Helix hairpin bin"/>
    <property type="match status" value="1"/>
</dbReference>
<dbReference type="STRING" id="307972.A0A2G8LAS8"/>
<dbReference type="GO" id="GO:0003254">
    <property type="term" value="P:regulation of membrane depolarization"/>
    <property type="evidence" value="ECO:0007669"/>
    <property type="project" value="TreeGrafter"/>
</dbReference>
<dbReference type="InterPro" id="IPR018488">
    <property type="entry name" value="cNMP-bd_CS"/>
</dbReference>
<dbReference type="GO" id="GO:0035725">
    <property type="term" value="P:sodium ion transmembrane transport"/>
    <property type="evidence" value="ECO:0007669"/>
    <property type="project" value="TreeGrafter"/>
</dbReference>
<accession>A0A2G8LAS8</accession>
<dbReference type="SUPFAM" id="SSF81324">
    <property type="entry name" value="Voltage-gated potassium channels"/>
    <property type="match status" value="1"/>
</dbReference>
<sequence>MTPIGKSLHSNRVAPSKVPHQPTLTRPSDRAFQGKQSDSPEMLVTAAPTESEAKDFESDNEVIDSTGQTLQKFSLLGTPFRKKDSDDGTFAMKPSFIQKRLWTMLEPNANKLSLKLFGSNRGILKEKKRLKAAGLFIIHPCSSFRFYWDLVMVLLLMANLVILPVVISFFRNEGLSTGWVIFNCCSDTFFILDVVFNFRTGITDQKTAEQVILEPKTIAIHYLKTWFLIDTVSAIPFDYVFLLVDDDGDPNLVNISHALGILRLFKLLSLLRLLRLSRLVRFIRQWEQVFTVASAFMKIFKLIFVMLLISHWNGCLQFLVPMLQEFPQHSWVRINGLINAPWFHQYSWALFKAMSHMLCIGYGRFPPQSLTDLWLTMVSMISGATCFALFIGHATNLIQSLDSSSRQYPRRFVTQVEEYMAYRKLPKPMREAVLDYYEHRYNGKMFDEEIIYGEVSEKLREDIANYNCRELVASVPFFSEADSTFVARVVSLLKFELYQPGDIIIKEGTFGDRMFFIQQGIVDIITVDGIIATSLSDGSFFGEICLLTSERRVATVQSETYCSLYSLSVENFQMILNEYPAMRKTMEEIALRRLTNIGRSSSLLRSKILGHGDKAKLMFALPAGSSICLPKEDIQKKEKEVSNSESKESDEVIAVTRNSYATVTCDETAPI</sequence>
<evidence type="ECO:0000256" key="7">
    <source>
        <dbReference type="ARBA" id="ARBA00023136"/>
    </source>
</evidence>
<dbReference type="SUPFAM" id="SSF51206">
    <property type="entry name" value="cAMP-binding domain-like"/>
    <property type="match status" value="1"/>
</dbReference>
<evidence type="ECO:0000256" key="4">
    <source>
        <dbReference type="ARBA" id="ARBA00022692"/>
    </source>
</evidence>
<protein>
    <submittedName>
        <fullName evidence="11">Hyperpolarization-activated (Ih) channel</fullName>
    </submittedName>
</protein>
<dbReference type="Proteomes" id="UP000230750">
    <property type="component" value="Unassembled WGS sequence"/>
</dbReference>
<keyword evidence="7 9" id="KW-0472">Membrane</keyword>
<dbReference type="Pfam" id="PF08412">
    <property type="entry name" value="Ion_trans_N"/>
    <property type="match status" value="1"/>
</dbReference>
<name>A0A2G8LAS8_STIJA</name>
<dbReference type="Gene3D" id="2.60.120.10">
    <property type="entry name" value="Jelly Rolls"/>
    <property type="match status" value="1"/>
</dbReference>
<dbReference type="CDD" id="cd00038">
    <property type="entry name" value="CAP_ED"/>
    <property type="match status" value="1"/>
</dbReference>
<organism evidence="11 12">
    <name type="scientific">Stichopus japonicus</name>
    <name type="common">Sea cucumber</name>
    <dbReference type="NCBI Taxonomy" id="307972"/>
    <lineage>
        <taxon>Eukaryota</taxon>
        <taxon>Metazoa</taxon>
        <taxon>Echinodermata</taxon>
        <taxon>Eleutherozoa</taxon>
        <taxon>Echinozoa</taxon>
        <taxon>Holothuroidea</taxon>
        <taxon>Aspidochirotacea</taxon>
        <taxon>Aspidochirotida</taxon>
        <taxon>Stichopodidae</taxon>
        <taxon>Apostichopus</taxon>
    </lineage>
</organism>
<evidence type="ECO:0000256" key="2">
    <source>
        <dbReference type="ARBA" id="ARBA00022448"/>
    </source>
</evidence>
<dbReference type="EMBL" id="MRZV01000146">
    <property type="protein sequence ID" value="PIK57315.1"/>
    <property type="molecule type" value="Genomic_DNA"/>
</dbReference>
<evidence type="ECO:0000256" key="9">
    <source>
        <dbReference type="SAM" id="Phobius"/>
    </source>
</evidence>
<dbReference type="SMART" id="SM00100">
    <property type="entry name" value="cNMP"/>
    <property type="match status" value="1"/>
</dbReference>
<feature type="region of interest" description="Disordered" evidence="8">
    <location>
        <begin position="1"/>
        <end position="57"/>
    </location>
</feature>
<evidence type="ECO:0000256" key="6">
    <source>
        <dbReference type="ARBA" id="ARBA00023065"/>
    </source>
</evidence>
<gene>
    <name evidence="11" type="ORF">BSL78_05766</name>
</gene>
<dbReference type="InterPro" id="IPR018490">
    <property type="entry name" value="cNMP-bd_dom_sf"/>
</dbReference>